<dbReference type="Proteomes" id="UP000434957">
    <property type="component" value="Unassembled WGS sequence"/>
</dbReference>
<dbReference type="EMBL" id="QXFU01000494">
    <property type="protein sequence ID" value="KAE9032183.1"/>
    <property type="molecule type" value="Genomic_DNA"/>
</dbReference>
<reference evidence="4 6" key="1">
    <citation type="submission" date="2018-09" db="EMBL/GenBank/DDBJ databases">
        <title>Genomic investigation of the strawberry pathogen Phytophthora fragariae indicates pathogenicity is determined by transcriptional variation in three key races.</title>
        <authorList>
            <person name="Adams T.M."/>
            <person name="Armitage A.D."/>
            <person name="Sobczyk M.K."/>
            <person name="Bates H.J."/>
            <person name="Dunwell J.M."/>
            <person name="Nellist C.F."/>
            <person name="Harrison R.J."/>
        </authorList>
    </citation>
    <scope>NUCLEOTIDE SEQUENCE [LARGE SCALE GENOMIC DNA]</scope>
    <source>
        <strain evidence="2 4">SCRP249</strain>
        <strain evidence="1 6">SCRP324</strain>
        <strain evidence="3 5">SCRP333</strain>
    </source>
</reference>
<dbReference type="Proteomes" id="UP000429607">
    <property type="component" value="Unassembled WGS sequence"/>
</dbReference>
<evidence type="ECO:0000313" key="4">
    <source>
        <dbReference type="Proteomes" id="UP000429607"/>
    </source>
</evidence>
<dbReference type="EMBL" id="QXFT01000608">
    <property type="protein sequence ID" value="KAE9339689.1"/>
    <property type="molecule type" value="Genomic_DNA"/>
</dbReference>
<evidence type="ECO:0000313" key="3">
    <source>
        <dbReference type="EMBL" id="KAE9339689.1"/>
    </source>
</evidence>
<evidence type="ECO:0000313" key="2">
    <source>
        <dbReference type="EMBL" id="KAE9035271.1"/>
    </source>
</evidence>
<evidence type="ECO:0000313" key="1">
    <source>
        <dbReference type="EMBL" id="KAE9032183.1"/>
    </source>
</evidence>
<evidence type="ECO:0000313" key="6">
    <source>
        <dbReference type="Proteomes" id="UP000435112"/>
    </source>
</evidence>
<sequence length="58" mass="6324">MCTPKIVPVTLCTCTCRAVWLEPDSWRKTAAKLAIIGKIHCTAAKCPIRALVGVLRKS</sequence>
<dbReference type="EMBL" id="QXFV01000517">
    <property type="protein sequence ID" value="KAE9035271.1"/>
    <property type="molecule type" value="Genomic_DNA"/>
</dbReference>
<dbReference type="OrthoDB" id="10268842at2759"/>
<organism evidence="2 4">
    <name type="scientific">Phytophthora rubi</name>
    <dbReference type="NCBI Taxonomy" id="129364"/>
    <lineage>
        <taxon>Eukaryota</taxon>
        <taxon>Sar</taxon>
        <taxon>Stramenopiles</taxon>
        <taxon>Oomycota</taxon>
        <taxon>Peronosporomycetes</taxon>
        <taxon>Peronosporales</taxon>
        <taxon>Peronosporaceae</taxon>
        <taxon>Phytophthora</taxon>
    </lineage>
</organism>
<dbReference type="AlphaFoldDB" id="A0A6A3MQL9"/>
<gene>
    <name evidence="2" type="ORF">PR001_g9376</name>
    <name evidence="1" type="ORF">PR002_g9306</name>
    <name evidence="3" type="ORF">PR003_g10880</name>
</gene>
<name>A0A6A3MQL9_9STRA</name>
<evidence type="ECO:0000313" key="5">
    <source>
        <dbReference type="Proteomes" id="UP000434957"/>
    </source>
</evidence>
<protein>
    <submittedName>
        <fullName evidence="2">Uncharacterized protein</fullName>
    </submittedName>
</protein>
<proteinExistence type="predicted"/>
<keyword evidence="5" id="KW-1185">Reference proteome</keyword>
<dbReference type="Proteomes" id="UP000435112">
    <property type="component" value="Unassembled WGS sequence"/>
</dbReference>
<comment type="caution">
    <text evidence="2">The sequence shown here is derived from an EMBL/GenBank/DDBJ whole genome shotgun (WGS) entry which is preliminary data.</text>
</comment>
<accession>A0A6A3MQL9</accession>